<keyword evidence="10" id="KW-1185">Reference proteome</keyword>
<keyword evidence="3" id="KW-1003">Cell membrane</keyword>
<dbReference type="GO" id="GO:0005886">
    <property type="term" value="C:plasma membrane"/>
    <property type="evidence" value="ECO:0007669"/>
    <property type="project" value="UniProtKB-SubCell"/>
</dbReference>
<sequence length="414" mass="43112">MANSSQAKEGACSMTLRDRLFGRIAGVPLDPLFAVLFLLEFVRGAFLVSYLPSYAADTLNISASVVGVAVSVHYLADSFAKCLAGYLLDRLPHKPVLIAGLLLGAASLFAMNVTRSPGVLIAASALLGLGGSPVWLACLSRIDAARRGEQMGVLYLFWMAGLGLGPVVTNVLMDISYRGSFSVLLALTVAATLAAALISFAGKRKTIVAAGMEEQLREIRKRLKAMGLLLPGMMIQTMAGSLLVPILSRFAAEQVGLSHAELSVLMVSGGAAAGLGLIPMGKLSDRFGGRWFLVGGFGTFGASVFAVSFARSFGEAELLACLLGLSYAALLPAWNAQLAGYVPESSSGVGWGMVSAVEGIGVVLGPLAGGWLSDRFGLPMPFRVCAVLFALIAAVYVSQGAANDPLPALQVDHR</sequence>
<evidence type="ECO:0000259" key="8">
    <source>
        <dbReference type="PROSITE" id="PS50850"/>
    </source>
</evidence>
<evidence type="ECO:0000256" key="6">
    <source>
        <dbReference type="ARBA" id="ARBA00023136"/>
    </source>
</evidence>
<evidence type="ECO:0000313" key="9">
    <source>
        <dbReference type="EMBL" id="AYQ75521.1"/>
    </source>
</evidence>
<feature type="transmembrane region" description="Helical" evidence="7">
    <location>
        <begin position="348"/>
        <end position="368"/>
    </location>
</feature>
<feature type="transmembrane region" description="Helical" evidence="7">
    <location>
        <begin position="380"/>
        <end position="397"/>
    </location>
</feature>
<evidence type="ECO:0000256" key="2">
    <source>
        <dbReference type="ARBA" id="ARBA00022448"/>
    </source>
</evidence>
<dbReference type="PROSITE" id="PS50850">
    <property type="entry name" value="MFS"/>
    <property type="match status" value="1"/>
</dbReference>
<dbReference type="PANTHER" id="PTHR23517:SF3">
    <property type="entry name" value="INTEGRAL MEMBRANE TRANSPORT PROTEIN"/>
    <property type="match status" value="1"/>
</dbReference>
<evidence type="ECO:0000313" key="10">
    <source>
        <dbReference type="Proteomes" id="UP000269097"/>
    </source>
</evidence>
<dbReference type="KEGG" id="coh:EAV92_06360"/>
<feature type="transmembrane region" description="Helical" evidence="7">
    <location>
        <begin position="20"/>
        <end position="39"/>
    </location>
</feature>
<dbReference type="Gene3D" id="1.20.1250.20">
    <property type="entry name" value="MFS general substrate transporter like domains"/>
    <property type="match status" value="2"/>
</dbReference>
<keyword evidence="2" id="KW-0813">Transport</keyword>
<dbReference type="SUPFAM" id="SSF103473">
    <property type="entry name" value="MFS general substrate transporter"/>
    <property type="match status" value="1"/>
</dbReference>
<feature type="transmembrane region" description="Helical" evidence="7">
    <location>
        <begin position="119"/>
        <end position="140"/>
    </location>
</feature>
<name>A0A3G3K5R6_9BACL</name>
<feature type="transmembrane region" description="Helical" evidence="7">
    <location>
        <begin position="152"/>
        <end position="173"/>
    </location>
</feature>
<dbReference type="InterPro" id="IPR036259">
    <property type="entry name" value="MFS_trans_sf"/>
</dbReference>
<gene>
    <name evidence="9" type="ORF">EAV92_06360</name>
</gene>
<feature type="domain" description="Major facilitator superfamily (MFS) profile" evidence="8">
    <location>
        <begin position="28"/>
        <end position="401"/>
    </location>
</feature>
<keyword evidence="6 7" id="KW-0472">Membrane</keyword>
<feature type="transmembrane region" description="Helical" evidence="7">
    <location>
        <begin position="259"/>
        <end position="279"/>
    </location>
</feature>
<accession>A0A3G3K5R6</accession>
<feature type="transmembrane region" description="Helical" evidence="7">
    <location>
        <begin position="291"/>
        <end position="310"/>
    </location>
</feature>
<dbReference type="EMBL" id="CP033433">
    <property type="protein sequence ID" value="AYQ75521.1"/>
    <property type="molecule type" value="Genomic_DNA"/>
</dbReference>
<dbReference type="InterPro" id="IPR011701">
    <property type="entry name" value="MFS"/>
</dbReference>
<feature type="transmembrane region" description="Helical" evidence="7">
    <location>
        <begin position="223"/>
        <end position="247"/>
    </location>
</feature>
<evidence type="ECO:0000256" key="7">
    <source>
        <dbReference type="SAM" id="Phobius"/>
    </source>
</evidence>
<dbReference type="InterPro" id="IPR020846">
    <property type="entry name" value="MFS_dom"/>
</dbReference>
<keyword evidence="4 7" id="KW-0812">Transmembrane</keyword>
<dbReference type="CDD" id="cd17325">
    <property type="entry name" value="MFS_MdtG_SLC18_like"/>
    <property type="match status" value="1"/>
</dbReference>
<dbReference type="InterPro" id="IPR050171">
    <property type="entry name" value="MFS_Transporters"/>
</dbReference>
<dbReference type="PANTHER" id="PTHR23517">
    <property type="entry name" value="RESISTANCE PROTEIN MDTM, PUTATIVE-RELATED-RELATED"/>
    <property type="match status" value="1"/>
</dbReference>
<reference evidence="9 10" key="1">
    <citation type="submission" date="2018-10" db="EMBL/GenBank/DDBJ databases">
        <title>Genome Sequence of Cohnella sp.</title>
        <authorList>
            <person name="Srinivasan S."/>
            <person name="Kim M.K."/>
        </authorList>
    </citation>
    <scope>NUCLEOTIDE SEQUENCE [LARGE SCALE GENOMIC DNA]</scope>
    <source>
        <strain evidence="9 10">18JY8-7</strain>
    </source>
</reference>
<evidence type="ECO:0000256" key="5">
    <source>
        <dbReference type="ARBA" id="ARBA00022989"/>
    </source>
</evidence>
<dbReference type="Pfam" id="PF07690">
    <property type="entry name" value="MFS_1"/>
    <property type="match status" value="2"/>
</dbReference>
<feature type="transmembrane region" description="Helical" evidence="7">
    <location>
        <begin position="59"/>
        <end position="76"/>
    </location>
</feature>
<feature type="transmembrane region" description="Helical" evidence="7">
    <location>
        <begin position="96"/>
        <end position="113"/>
    </location>
</feature>
<feature type="transmembrane region" description="Helical" evidence="7">
    <location>
        <begin position="179"/>
        <end position="202"/>
    </location>
</feature>
<keyword evidence="5 7" id="KW-1133">Transmembrane helix</keyword>
<evidence type="ECO:0000256" key="3">
    <source>
        <dbReference type="ARBA" id="ARBA00022475"/>
    </source>
</evidence>
<evidence type="ECO:0000256" key="1">
    <source>
        <dbReference type="ARBA" id="ARBA00004651"/>
    </source>
</evidence>
<protein>
    <submittedName>
        <fullName evidence="9">MFS transporter</fullName>
    </submittedName>
</protein>
<organism evidence="9 10">
    <name type="scientific">Cohnella candidum</name>
    <dbReference type="NCBI Taxonomy" id="2674991"/>
    <lineage>
        <taxon>Bacteria</taxon>
        <taxon>Bacillati</taxon>
        <taxon>Bacillota</taxon>
        <taxon>Bacilli</taxon>
        <taxon>Bacillales</taxon>
        <taxon>Paenibacillaceae</taxon>
        <taxon>Cohnella</taxon>
    </lineage>
</organism>
<comment type="subcellular location">
    <subcellularLocation>
        <location evidence="1">Cell membrane</location>
        <topology evidence="1">Multi-pass membrane protein</topology>
    </subcellularLocation>
</comment>
<proteinExistence type="predicted"/>
<dbReference type="AlphaFoldDB" id="A0A3G3K5R6"/>
<evidence type="ECO:0000256" key="4">
    <source>
        <dbReference type="ARBA" id="ARBA00022692"/>
    </source>
</evidence>
<dbReference type="GO" id="GO:0022857">
    <property type="term" value="F:transmembrane transporter activity"/>
    <property type="evidence" value="ECO:0007669"/>
    <property type="project" value="InterPro"/>
</dbReference>
<dbReference type="Proteomes" id="UP000269097">
    <property type="component" value="Chromosome"/>
</dbReference>